<comment type="subcellular location">
    <subcellularLocation>
        <location evidence="1">Membrane</location>
        <topology evidence="1">Multi-pass membrane protein</topology>
    </subcellularLocation>
</comment>
<feature type="transmembrane region" description="Helical" evidence="9">
    <location>
        <begin position="208"/>
        <end position="231"/>
    </location>
</feature>
<evidence type="ECO:0000313" key="10">
    <source>
        <dbReference type="EMBL" id="SEL31297.1"/>
    </source>
</evidence>
<dbReference type="GO" id="GO:0016020">
    <property type="term" value="C:membrane"/>
    <property type="evidence" value="ECO:0007669"/>
    <property type="project" value="UniProtKB-SubCell"/>
</dbReference>
<protein>
    <recommendedName>
        <fullName evidence="12">DUF2029 domain-containing protein</fullName>
    </recommendedName>
</protein>
<accession>A0A1H7P881</accession>
<evidence type="ECO:0000256" key="1">
    <source>
        <dbReference type="ARBA" id="ARBA00004141"/>
    </source>
</evidence>
<feature type="transmembrane region" description="Helical" evidence="9">
    <location>
        <begin position="124"/>
        <end position="142"/>
    </location>
</feature>
<keyword evidence="4 9" id="KW-0812">Transmembrane</keyword>
<evidence type="ECO:0000256" key="3">
    <source>
        <dbReference type="ARBA" id="ARBA00022679"/>
    </source>
</evidence>
<feature type="transmembrane region" description="Helical" evidence="9">
    <location>
        <begin position="243"/>
        <end position="274"/>
    </location>
</feature>
<dbReference type="EMBL" id="FOAZ01000007">
    <property type="protein sequence ID" value="SEL31297.1"/>
    <property type="molecule type" value="Genomic_DNA"/>
</dbReference>
<dbReference type="Pfam" id="PF26314">
    <property type="entry name" value="MptA_B_family"/>
    <property type="match status" value="1"/>
</dbReference>
<organism evidence="10 11">
    <name type="scientific">Streptacidiphilus jiangxiensis</name>
    <dbReference type="NCBI Taxonomy" id="235985"/>
    <lineage>
        <taxon>Bacteria</taxon>
        <taxon>Bacillati</taxon>
        <taxon>Actinomycetota</taxon>
        <taxon>Actinomycetes</taxon>
        <taxon>Kitasatosporales</taxon>
        <taxon>Streptomycetaceae</taxon>
        <taxon>Streptacidiphilus</taxon>
    </lineage>
</organism>
<sequence>MSTTTTATDRHGAPGTGVTLAPSWGGTRRPKDRSGPETPGTDRTGPPSVPIALSVAGVLLMVLVAAAAPNDHTLDMAMPLLRLPALAGPASTYLTCAAIAAQGLGLLGMLHAAGQGWRPSPRKLLTAGGVGACLLTLATPVGSADVASYAAYGRIASLGLDPYRVVPADLGGTYAHLVSSVWARTPSVYGPVATFVQRLAADIGGDHVLVTIGVLMAANTVVYLATGLILVRVASDRSRAALLWAANPLLLGLLVGGGHVDTYLALFAVCAAALASRRPDWLGEALIGALLGLACGVKISAALLAVGLSWPLLRERSWRPLLVRAVSCLGVIVLLYAPVGLHAFAPLSGASQLVSVPSVWQLLQLAGRLLIGPAVAAALISAAWPALMLVTASLLLRLGAGPARPDRLEQPRTAHALALGWNIAAPWSMPWYTAMTWPLAALLPRARTNDYLLTALTLGLALAHNTGGHGWSW</sequence>
<dbReference type="Proteomes" id="UP000183015">
    <property type="component" value="Unassembled WGS sequence"/>
</dbReference>
<comment type="similarity">
    <text evidence="7">Belongs to the MptA/B family.</text>
</comment>
<dbReference type="STRING" id="235985.SAMN05414137_107241"/>
<keyword evidence="6 9" id="KW-0472">Membrane</keyword>
<name>A0A1H7P881_STRJI</name>
<feature type="region of interest" description="Disordered" evidence="8">
    <location>
        <begin position="1"/>
        <end position="48"/>
    </location>
</feature>
<feature type="transmembrane region" description="Helical" evidence="9">
    <location>
        <begin position="286"/>
        <end position="309"/>
    </location>
</feature>
<dbReference type="GO" id="GO:0016757">
    <property type="term" value="F:glycosyltransferase activity"/>
    <property type="evidence" value="ECO:0007669"/>
    <property type="project" value="UniProtKB-KW"/>
</dbReference>
<evidence type="ECO:0000256" key="2">
    <source>
        <dbReference type="ARBA" id="ARBA00022676"/>
    </source>
</evidence>
<evidence type="ECO:0000256" key="8">
    <source>
        <dbReference type="SAM" id="MobiDB-lite"/>
    </source>
</evidence>
<feature type="transmembrane region" description="Helical" evidence="9">
    <location>
        <begin position="90"/>
        <end position="112"/>
    </location>
</feature>
<dbReference type="InterPro" id="IPR049829">
    <property type="entry name" value="MptA/B-like"/>
</dbReference>
<keyword evidence="5 9" id="KW-1133">Transmembrane helix</keyword>
<keyword evidence="11" id="KW-1185">Reference proteome</keyword>
<feature type="transmembrane region" description="Helical" evidence="9">
    <location>
        <begin position="365"/>
        <end position="398"/>
    </location>
</feature>
<dbReference type="eggNOG" id="ENOG502Z9GU">
    <property type="taxonomic scope" value="Bacteria"/>
</dbReference>
<proteinExistence type="inferred from homology"/>
<keyword evidence="3" id="KW-0808">Transferase</keyword>
<feature type="transmembrane region" description="Helical" evidence="9">
    <location>
        <begin position="321"/>
        <end position="345"/>
    </location>
</feature>
<gene>
    <name evidence="10" type="ORF">SAMN05414137_107241</name>
</gene>
<evidence type="ECO:0000256" key="5">
    <source>
        <dbReference type="ARBA" id="ARBA00022989"/>
    </source>
</evidence>
<evidence type="ECO:0000256" key="4">
    <source>
        <dbReference type="ARBA" id="ARBA00022692"/>
    </source>
</evidence>
<dbReference type="OrthoDB" id="5242303at2"/>
<evidence type="ECO:0000313" key="11">
    <source>
        <dbReference type="Proteomes" id="UP000183015"/>
    </source>
</evidence>
<evidence type="ECO:0000256" key="9">
    <source>
        <dbReference type="SAM" id="Phobius"/>
    </source>
</evidence>
<evidence type="ECO:0008006" key="12">
    <source>
        <dbReference type="Google" id="ProtNLM"/>
    </source>
</evidence>
<evidence type="ECO:0000256" key="6">
    <source>
        <dbReference type="ARBA" id="ARBA00023136"/>
    </source>
</evidence>
<dbReference type="NCBIfam" id="NF038066">
    <property type="entry name" value="MptB"/>
    <property type="match status" value="1"/>
</dbReference>
<keyword evidence="2" id="KW-0328">Glycosyltransferase</keyword>
<evidence type="ECO:0000256" key="7">
    <source>
        <dbReference type="ARBA" id="ARBA00043987"/>
    </source>
</evidence>
<feature type="transmembrane region" description="Helical" evidence="9">
    <location>
        <begin position="51"/>
        <end position="70"/>
    </location>
</feature>
<dbReference type="AlphaFoldDB" id="A0A1H7P881"/>
<reference evidence="11" key="1">
    <citation type="submission" date="2016-10" db="EMBL/GenBank/DDBJ databases">
        <authorList>
            <person name="Varghese N."/>
        </authorList>
    </citation>
    <scope>NUCLEOTIDE SEQUENCE [LARGE SCALE GENOMIC DNA]</scope>
    <source>
        <strain evidence="11">DSM 45096 / BCRC 16803 / CGMCC 4.1857 / CIP 109030 / JCM 12277 / KCTC 19219 / NBRC 100920 / 33214</strain>
    </source>
</reference>